<dbReference type="AlphaFoldDB" id="A0A3D3REQ4"/>
<dbReference type="Proteomes" id="UP000263642">
    <property type="component" value="Unassembled WGS sequence"/>
</dbReference>
<sequence>MRKLLQAELLPTAFFPGYHWHRDQRTVFQKYRERIFSLVDVVCSFHFVTENHYEQFTAHSASTCHDLMMIAI</sequence>
<comment type="caution">
    <text evidence="1">The sequence shown here is derived from an EMBL/GenBank/DDBJ whole genome shotgun (WGS) entry which is preliminary data.</text>
</comment>
<proteinExistence type="predicted"/>
<dbReference type="EMBL" id="DQAY01000162">
    <property type="protein sequence ID" value="HCO26507.1"/>
    <property type="molecule type" value="Genomic_DNA"/>
</dbReference>
<evidence type="ECO:0000313" key="2">
    <source>
        <dbReference type="Proteomes" id="UP000263642"/>
    </source>
</evidence>
<gene>
    <name evidence="1" type="ORF">DIT97_27140</name>
</gene>
<protein>
    <submittedName>
        <fullName evidence="1">Uncharacterized protein</fullName>
    </submittedName>
</protein>
<name>A0A3D3REQ4_9PLAN</name>
<accession>A0A3D3REQ4</accession>
<evidence type="ECO:0000313" key="1">
    <source>
        <dbReference type="EMBL" id="HCO26507.1"/>
    </source>
</evidence>
<organism evidence="1 2">
    <name type="scientific">Gimesia maris</name>
    <dbReference type="NCBI Taxonomy" id="122"/>
    <lineage>
        <taxon>Bacteria</taxon>
        <taxon>Pseudomonadati</taxon>
        <taxon>Planctomycetota</taxon>
        <taxon>Planctomycetia</taxon>
        <taxon>Planctomycetales</taxon>
        <taxon>Planctomycetaceae</taxon>
        <taxon>Gimesia</taxon>
    </lineage>
</organism>
<reference evidence="1 2" key="1">
    <citation type="journal article" date="2018" name="Nat. Biotechnol.">
        <title>A standardized bacterial taxonomy based on genome phylogeny substantially revises the tree of life.</title>
        <authorList>
            <person name="Parks D.H."/>
            <person name="Chuvochina M."/>
            <person name="Waite D.W."/>
            <person name="Rinke C."/>
            <person name="Skarshewski A."/>
            <person name="Chaumeil P.A."/>
            <person name="Hugenholtz P."/>
        </authorList>
    </citation>
    <scope>NUCLEOTIDE SEQUENCE [LARGE SCALE GENOMIC DNA]</scope>
    <source>
        <strain evidence="1">UBA9375</strain>
    </source>
</reference>